<dbReference type="InterPro" id="IPR033900">
    <property type="entry name" value="Gram_neg_porin_domain"/>
</dbReference>
<dbReference type="AlphaFoldDB" id="A0A2D0NJ30"/>
<evidence type="ECO:0000313" key="3">
    <source>
        <dbReference type="Proteomes" id="UP000223913"/>
    </source>
</evidence>
<proteinExistence type="predicted"/>
<comment type="caution">
    <text evidence="2">The sequence shown here is derived from an EMBL/GenBank/DDBJ whole genome shotgun (WGS) entry which is preliminary data.</text>
</comment>
<name>A0A2D0NJ30_FLAN2</name>
<dbReference type="GO" id="GO:0016020">
    <property type="term" value="C:membrane"/>
    <property type="evidence" value="ECO:0007669"/>
    <property type="project" value="InterPro"/>
</dbReference>
<dbReference type="Proteomes" id="UP000223913">
    <property type="component" value="Unassembled WGS sequence"/>
</dbReference>
<evidence type="ECO:0000313" key="2">
    <source>
        <dbReference type="EMBL" id="PHN08457.1"/>
    </source>
</evidence>
<dbReference type="SUPFAM" id="SSF56935">
    <property type="entry name" value="Porins"/>
    <property type="match status" value="1"/>
</dbReference>
<dbReference type="Gene3D" id="2.40.160.10">
    <property type="entry name" value="Porin"/>
    <property type="match status" value="1"/>
</dbReference>
<sequence>MTDQFISWNGISRYLAMVVILTFSLSGYGQDTLRTKTGWDMNLSGYINSNYILEFTENVDGSIHSIQNGLLPAALTFSASKVVSGWTVTPTFGIFYGLSSNQALAFSQVDARQVFFTASKPTSGTFTVGRNFGLFGFDAIIADFSLLGVGAGFLPQSPGLTTLGGIAYGYYYCDRLNQINYTTPDFGGFTATVGLYQGLDALLTDVSNDPSRPGIHGKLAYASDGFTASTSFINQASLTATGREVNATGFDVFAKVTAVEHLELVGYFSSGSGLEDVLLGTAILSDGGNEYSTNTFYVQGSYAFGANTLAVYYGQSSNTDLNDNNTRLSFHYRRAAFGAALFNVGFHLLGGSSDDVDKAGKTQLNAGFFLPF</sequence>
<feature type="domain" description="Porin" evidence="1">
    <location>
        <begin position="71"/>
        <end position="326"/>
    </location>
</feature>
<protein>
    <recommendedName>
        <fullName evidence="1">Porin domain-containing protein</fullName>
    </recommendedName>
</protein>
<dbReference type="GO" id="GO:0015288">
    <property type="term" value="F:porin activity"/>
    <property type="evidence" value="ECO:0007669"/>
    <property type="project" value="InterPro"/>
</dbReference>
<reference evidence="2 3" key="1">
    <citation type="submission" date="2017-10" db="EMBL/GenBank/DDBJ databases">
        <title>The draft genome sequence of Lewinella nigricans NBRC 102662.</title>
        <authorList>
            <person name="Wang K."/>
        </authorList>
    </citation>
    <scope>NUCLEOTIDE SEQUENCE [LARGE SCALE GENOMIC DNA]</scope>
    <source>
        <strain evidence="2 3">NBRC 102662</strain>
    </source>
</reference>
<keyword evidence="3" id="KW-1185">Reference proteome</keyword>
<dbReference type="InterPro" id="IPR023614">
    <property type="entry name" value="Porin_dom_sf"/>
</dbReference>
<accession>A0A2D0NJ30</accession>
<dbReference type="EMBL" id="PDUD01000001">
    <property type="protein sequence ID" value="PHN08457.1"/>
    <property type="molecule type" value="Genomic_DNA"/>
</dbReference>
<organism evidence="2 3">
    <name type="scientific">Flavilitoribacter nigricans (strain ATCC 23147 / DSM 23189 / NBRC 102662 / NCIMB 1420 / SS-2)</name>
    <name type="common">Lewinella nigricans</name>
    <dbReference type="NCBI Taxonomy" id="1122177"/>
    <lineage>
        <taxon>Bacteria</taxon>
        <taxon>Pseudomonadati</taxon>
        <taxon>Bacteroidota</taxon>
        <taxon>Saprospiria</taxon>
        <taxon>Saprospirales</taxon>
        <taxon>Lewinellaceae</taxon>
        <taxon>Flavilitoribacter</taxon>
    </lineage>
</organism>
<gene>
    <name evidence="2" type="ORF">CRP01_00660</name>
</gene>
<dbReference type="OrthoDB" id="959017at2"/>
<evidence type="ECO:0000259" key="1">
    <source>
        <dbReference type="Pfam" id="PF13609"/>
    </source>
</evidence>
<dbReference type="Pfam" id="PF13609">
    <property type="entry name" value="Porin_4"/>
    <property type="match status" value="1"/>
</dbReference>